<evidence type="ECO:0000256" key="7">
    <source>
        <dbReference type="ARBA" id="ARBA00022741"/>
    </source>
</evidence>
<keyword evidence="12" id="KW-1185">Reference proteome</keyword>
<dbReference type="Proteomes" id="UP000242616">
    <property type="component" value="Unassembled WGS sequence"/>
</dbReference>
<comment type="subcellular location">
    <subcellularLocation>
        <location evidence="1">Cytoplasm</location>
    </subcellularLocation>
</comment>
<organism evidence="11 12">
    <name type="scientific">Thermosipho affectus</name>
    <dbReference type="NCBI Taxonomy" id="660294"/>
    <lineage>
        <taxon>Bacteria</taxon>
        <taxon>Thermotogati</taxon>
        <taxon>Thermotogota</taxon>
        <taxon>Thermotogae</taxon>
        <taxon>Thermotogales</taxon>
        <taxon>Fervidobacteriaceae</taxon>
        <taxon>Thermosipho</taxon>
    </lineage>
</organism>
<dbReference type="PANTHER" id="PTHR33540:SF2">
    <property type="entry name" value="TRNA THREONYLCARBAMOYLADENOSINE BIOSYNTHESIS PROTEIN TSAE"/>
    <property type="match status" value="1"/>
</dbReference>
<evidence type="ECO:0000256" key="5">
    <source>
        <dbReference type="ARBA" id="ARBA00022694"/>
    </source>
</evidence>
<evidence type="ECO:0000256" key="9">
    <source>
        <dbReference type="ARBA" id="ARBA00022842"/>
    </source>
</evidence>
<keyword evidence="8" id="KW-0067">ATP-binding</keyword>
<evidence type="ECO:0000256" key="8">
    <source>
        <dbReference type="ARBA" id="ARBA00022840"/>
    </source>
</evidence>
<gene>
    <name evidence="11" type="ORF">XJ44_07915</name>
</gene>
<keyword evidence="7" id="KW-0547">Nucleotide-binding</keyword>
<comment type="caution">
    <text evidence="11">The sequence shown here is derived from an EMBL/GenBank/DDBJ whole genome shotgun (WGS) entry which is preliminary data.</text>
</comment>
<protein>
    <recommendedName>
        <fullName evidence="3">tRNA threonylcarbamoyladenosine biosynthesis protein TsaE</fullName>
    </recommendedName>
    <alternativeName>
        <fullName evidence="10">t(6)A37 threonylcarbamoyladenosine biosynthesis protein TsaE</fullName>
    </alternativeName>
</protein>
<accession>A0ABX3IHI8</accession>
<keyword evidence="6" id="KW-0479">Metal-binding</keyword>
<dbReference type="EMBL" id="LBFC01000022">
    <property type="protein sequence ID" value="ONN26779.1"/>
    <property type="molecule type" value="Genomic_DNA"/>
</dbReference>
<evidence type="ECO:0000256" key="4">
    <source>
        <dbReference type="ARBA" id="ARBA00022490"/>
    </source>
</evidence>
<evidence type="ECO:0000256" key="2">
    <source>
        <dbReference type="ARBA" id="ARBA00007599"/>
    </source>
</evidence>
<proteinExistence type="inferred from homology"/>
<dbReference type="PANTHER" id="PTHR33540">
    <property type="entry name" value="TRNA THREONYLCARBAMOYLADENOSINE BIOSYNTHESIS PROTEIN TSAE"/>
    <property type="match status" value="1"/>
</dbReference>
<dbReference type="SUPFAM" id="SSF52540">
    <property type="entry name" value="P-loop containing nucleoside triphosphate hydrolases"/>
    <property type="match status" value="1"/>
</dbReference>
<evidence type="ECO:0000256" key="6">
    <source>
        <dbReference type="ARBA" id="ARBA00022723"/>
    </source>
</evidence>
<evidence type="ECO:0000256" key="3">
    <source>
        <dbReference type="ARBA" id="ARBA00019010"/>
    </source>
</evidence>
<keyword evidence="9" id="KW-0460">Magnesium</keyword>
<evidence type="ECO:0000313" key="11">
    <source>
        <dbReference type="EMBL" id="ONN26779.1"/>
    </source>
</evidence>
<name>A0ABX3IHI8_9BACT</name>
<dbReference type="InterPro" id="IPR003442">
    <property type="entry name" value="T6A_TsaE"/>
</dbReference>
<sequence length="156" mass="18770">MKIENVSLEDLKSLTKIISKNIDDLNFIYLNGDLGSGKTTFTKYLCYYLGVDWLQVSSPTFSIINVYEGKRTIYHVDLYRISDFDEVFYVLEENFEDKEGIFIIEWSDLFKDYFTEEGLKINFYHRDEKTRDLEFFTDLEKLTISLRRWMNERKKV</sequence>
<dbReference type="Pfam" id="PF02367">
    <property type="entry name" value="TsaE"/>
    <property type="match status" value="1"/>
</dbReference>
<dbReference type="RefSeq" id="WP_075666444.1">
    <property type="nucleotide sequence ID" value="NZ_LBFC01000022.1"/>
</dbReference>
<comment type="similarity">
    <text evidence="2">Belongs to the TsaE family.</text>
</comment>
<reference evidence="11 12" key="1">
    <citation type="submission" date="2015-06" db="EMBL/GenBank/DDBJ databases">
        <title>Genome sequencing of Thermotogales isolates from hydrothermal vents.</title>
        <authorList>
            <person name="Haverkamp T.H."/>
            <person name="Kublanov I.V."/>
            <person name="Nesbo C.L."/>
        </authorList>
    </citation>
    <scope>NUCLEOTIDE SEQUENCE [LARGE SCALE GENOMIC DNA]</scope>
    <source>
        <strain evidence="12">ik275mar</strain>
    </source>
</reference>
<dbReference type="InterPro" id="IPR027417">
    <property type="entry name" value="P-loop_NTPase"/>
</dbReference>
<dbReference type="Gene3D" id="3.40.50.300">
    <property type="entry name" value="P-loop containing nucleotide triphosphate hydrolases"/>
    <property type="match status" value="1"/>
</dbReference>
<evidence type="ECO:0000256" key="10">
    <source>
        <dbReference type="ARBA" id="ARBA00032441"/>
    </source>
</evidence>
<keyword evidence="5" id="KW-0819">tRNA processing</keyword>
<evidence type="ECO:0000313" key="12">
    <source>
        <dbReference type="Proteomes" id="UP000242616"/>
    </source>
</evidence>
<dbReference type="NCBIfam" id="TIGR00150">
    <property type="entry name" value="T6A_YjeE"/>
    <property type="match status" value="1"/>
</dbReference>
<keyword evidence="4" id="KW-0963">Cytoplasm</keyword>
<evidence type="ECO:0000256" key="1">
    <source>
        <dbReference type="ARBA" id="ARBA00004496"/>
    </source>
</evidence>